<dbReference type="Proteomes" id="UP001596501">
    <property type="component" value="Unassembled WGS sequence"/>
</dbReference>
<name>A0ABW2QKT7_9BURK</name>
<keyword evidence="2" id="KW-1185">Reference proteome</keyword>
<evidence type="ECO:0000313" key="2">
    <source>
        <dbReference type="Proteomes" id="UP001596501"/>
    </source>
</evidence>
<reference evidence="2" key="1">
    <citation type="journal article" date="2019" name="Int. J. Syst. Evol. Microbiol.">
        <title>The Global Catalogue of Microorganisms (GCM) 10K type strain sequencing project: providing services to taxonomists for standard genome sequencing and annotation.</title>
        <authorList>
            <consortium name="The Broad Institute Genomics Platform"/>
            <consortium name="The Broad Institute Genome Sequencing Center for Infectious Disease"/>
            <person name="Wu L."/>
            <person name="Ma J."/>
        </authorList>
    </citation>
    <scope>NUCLEOTIDE SEQUENCE [LARGE SCALE GENOMIC DNA]</scope>
    <source>
        <strain evidence="2">CGMCC 1.12371</strain>
    </source>
</reference>
<comment type="caution">
    <text evidence="1">The sequence shown here is derived from an EMBL/GenBank/DDBJ whole genome shotgun (WGS) entry which is preliminary data.</text>
</comment>
<gene>
    <name evidence="1" type="ORF">ACFQPB_07705</name>
</gene>
<dbReference type="RefSeq" id="WP_382221474.1">
    <property type="nucleotide sequence ID" value="NZ_JBHTCA010000004.1"/>
</dbReference>
<proteinExistence type="predicted"/>
<organism evidence="1 2">
    <name type="scientific">Hydrogenophaga atypica</name>
    <dbReference type="NCBI Taxonomy" id="249409"/>
    <lineage>
        <taxon>Bacteria</taxon>
        <taxon>Pseudomonadati</taxon>
        <taxon>Pseudomonadota</taxon>
        <taxon>Betaproteobacteria</taxon>
        <taxon>Burkholderiales</taxon>
        <taxon>Comamonadaceae</taxon>
        <taxon>Hydrogenophaga</taxon>
    </lineage>
</organism>
<sequence>MNHTEFFLILAAIYLAPSVSPRLQRLTAIAFTTAAAVTLLAKFGYHI</sequence>
<dbReference type="EMBL" id="JBHTCA010000004">
    <property type="protein sequence ID" value="MFC7408742.1"/>
    <property type="molecule type" value="Genomic_DNA"/>
</dbReference>
<protein>
    <submittedName>
        <fullName evidence="1">Uncharacterized protein</fullName>
    </submittedName>
</protein>
<accession>A0ABW2QKT7</accession>
<evidence type="ECO:0000313" key="1">
    <source>
        <dbReference type="EMBL" id="MFC7408742.1"/>
    </source>
</evidence>